<feature type="signal peptide" evidence="2">
    <location>
        <begin position="1"/>
        <end position="27"/>
    </location>
</feature>
<keyword evidence="2" id="KW-0732">Signal</keyword>
<evidence type="ECO:0000256" key="1">
    <source>
        <dbReference type="SAM" id="MobiDB-lite"/>
    </source>
</evidence>
<proteinExistence type="predicted"/>
<keyword evidence="4" id="KW-1185">Reference proteome</keyword>
<reference evidence="3 4" key="1">
    <citation type="submission" date="2020-10" db="EMBL/GenBank/DDBJ databases">
        <title>Wide distribution of Phycisphaera-like planctomycetes from WD2101 soil group in peatlands and genome analysis of the first cultivated representative.</title>
        <authorList>
            <person name="Dedysh S.N."/>
            <person name="Beletsky A.V."/>
            <person name="Ivanova A."/>
            <person name="Kulichevskaya I.S."/>
            <person name="Suzina N.E."/>
            <person name="Philippov D.A."/>
            <person name="Rakitin A.L."/>
            <person name="Mardanov A.V."/>
            <person name="Ravin N.V."/>
        </authorList>
    </citation>
    <scope>NUCLEOTIDE SEQUENCE [LARGE SCALE GENOMIC DNA]</scope>
    <source>
        <strain evidence="3 4">M1803</strain>
    </source>
</reference>
<evidence type="ECO:0000256" key="2">
    <source>
        <dbReference type="SAM" id="SignalP"/>
    </source>
</evidence>
<feature type="chain" id="PRO_5034335791" evidence="2">
    <location>
        <begin position="28"/>
        <end position="860"/>
    </location>
</feature>
<accession>A0A7M2WQ04</accession>
<dbReference type="AlphaFoldDB" id="A0A7M2WQ04"/>
<dbReference type="RefSeq" id="WP_206290231.1">
    <property type="nucleotide sequence ID" value="NZ_CP063458.1"/>
</dbReference>
<dbReference type="EMBL" id="CP063458">
    <property type="protein sequence ID" value="QOV87332.1"/>
    <property type="molecule type" value="Genomic_DNA"/>
</dbReference>
<dbReference type="Proteomes" id="UP000593765">
    <property type="component" value="Chromosome"/>
</dbReference>
<feature type="region of interest" description="Disordered" evidence="1">
    <location>
        <begin position="695"/>
        <end position="717"/>
    </location>
</feature>
<name>A0A7M2WQ04_9BACT</name>
<evidence type="ECO:0000313" key="4">
    <source>
        <dbReference type="Proteomes" id="UP000593765"/>
    </source>
</evidence>
<dbReference type="KEGG" id="hbs:IPV69_13630"/>
<sequence length="860" mass="90093">MTNCLRLWKPSAVLALGLGGPSLLAIASGAGPATSPALPPAELRPAVVAPGREERYTASAIPLRAGAWNAVDPTSPDLQVQLAGDDGSRIRLAFRPISRAMTPSEKPDPQGPTIAPWVLRPGRYAITTTVGAANSSFGVELHSSIRRSSFQIIDAGFDGSALELSPRGQDGLGFNVLLPQADRPNVSAAWSKAAEPLIVATPPGDAALPGLWLPPITDPLRRAKGVSDSSSEASSAAWFAPSFEFELSYARDRDRDRPAVVLARTSPRDPVAWQLERNLAFVAGQHAVAAGPLAGSAPADEPAASPRLMEAVTAANKLAARLGTVFTAMPATRCNVALLVSPSPGDPGEHHRALIAWIAGQTIHQPMDILTPADVIDGTLARHYRAAVVVSADPADSALAGTLGRYAESGGVVLLPDDIAADIPGATRLGTAIDTAHFAAIDKLLTDGKSADAIRLRRPAALLRAAEPLARAMKTKLEVAGVRPAMECDQPTVLVTRHAYGDVEYFFVVNATPDDAAGSEPLAAKASRATLSLPLAGGPVYDAISGQPAGFKSDGVRVAATLRLGAGQLRAFARTARPIGGVQVSSPQVVSHYQGPLPIRLELGASVADTDGRTLNGAIPLRVRVIDSLGVVRYDLWRSTERGMLRLDLPLAVNDPAGRWTVSVQELLSMTAGQSAFDYRPPTQTGVIAELSTGFDLPGGRPRRERPASTSIAPASKATRPGEATLLWRASMPDRVVSLQEVQQKLTVFSHDGTATQIDPGGKVLSQDPAPVIASPRPSEPLPKTVADHVLKDRRIKRSATEAGLTAVCYWGGMVQIFGPDGAARTEQVMPSGVADLLWLDGKLIVGLSDGEVVALKAGE</sequence>
<evidence type="ECO:0000313" key="3">
    <source>
        <dbReference type="EMBL" id="QOV87332.1"/>
    </source>
</evidence>
<protein>
    <submittedName>
        <fullName evidence="3">Uncharacterized protein</fullName>
    </submittedName>
</protein>
<gene>
    <name evidence="3" type="ORF">IPV69_13630</name>
</gene>
<organism evidence="3 4">
    <name type="scientific">Humisphaera borealis</name>
    <dbReference type="NCBI Taxonomy" id="2807512"/>
    <lineage>
        <taxon>Bacteria</taxon>
        <taxon>Pseudomonadati</taxon>
        <taxon>Planctomycetota</taxon>
        <taxon>Phycisphaerae</taxon>
        <taxon>Tepidisphaerales</taxon>
        <taxon>Tepidisphaeraceae</taxon>
        <taxon>Humisphaera</taxon>
    </lineage>
</organism>